<reference evidence="3 4" key="1">
    <citation type="journal article" date="2018" name="G3 (Bethesda)">
        <title>Phylogenetic and Phylogenomic Definition of Rhizopus Species.</title>
        <authorList>
            <person name="Gryganskyi A.P."/>
            <person name="Golan J."/>
            <person name="Dolatabadi S."/>
            <person name="Mondo S."/>
            <person name="Robb S."/>
            <person name="Idnurm A."/>
            <person name="Muszewska A."/>
            <person name="Steczkiewicz K."/>
            <person name="Masonjones S."/>
            <person name="Liao H.L."/>
            <person name="Gajdeczka M.T."/>
            <person name="Anike F."/>
            <person name="Vuek A."/>
            <person name="Anishchenko I.M."/>
            <person name="Voigt K."/>
            <person name="de Hoog G.S."/>
            <person name="Smith M.E."/>
            <person name="Heitman J."/>
            <person name="Vilgalys R."/>
            <person name="Stajich J.E."/>
        </authorList>
    </citation>
    <scope>NUCLEOTIDE SEQUENCE [LARGE SCALE GENOMIC DNA]</scope>
    <source>
        <strain evidence="3 4">LSU 92-RS-03</strain>
    </source>
</reference>
<dbReference type="Pfam" id="PF00501">
    <property type="entry name" value="AMP-binding"/>
    <property type="match status" value="1"/>
</dbReference>
<accession>A0A367KU61</accession>
<protein>
    <recommendedName>
        <fullName evidence="2">DMAP1-binding domain-containing protein</fullName>
    </recommendedName>
</protein>
<feature type="domain" description="DMAP1-binding" evidence="2">
    <location>
        <begin position="1"/>
        <end position="124"/>
    </location>
</feature>
<dbReference type="Gene3D" id="3.30.300.30">
    <property type="match status" value="1"/>
</dbReference>
<dbReference type="InterPro" id="IPR025110">
    <property type="entry name" value="AMP-bd_C"/>
</dbReference>
<dbReference type="InterPro" id="IPR045851">
    <property type="entry name" value="AMP-bd_C_sf"/>
</dbReference>
<dbReference type="PANTHER" id="PTHR22754:SF32">
    <property type="entry name" value="DISCO-INTERACTING PROTEIN 2"/>
    <property type="match status" value="1"/>
</dbReference>
<dbReference type="Pfam" id="PF06464">
    <property type="entry name" value="DMAP_binding"/>
    <property type="match status" value="1"/>
</dbReference>
<dbReference type="Pfam" id="PF23024">
    <property type="entry name" value="AMP-dom_DIP2-like"/>
    <property type="match status" value="1"/>
</dbReference>
<evidence type="ECO:0000256" key="1">
    <source>
        <dbReference type="SAM" id="MobiDB-lite"/>
    </source>
</evidence>
<name>A0A367KU61_RHIST</name>
<comment type="caution">
    <text evidence="3">The sequence shown here is derived from an EMBL/GenBank/DDBJ whole genome shotgun (WGS) entry which is preliminary data.</text>
</comment>
<feature type="region of interest" description="Disordered" evidence="1">
    <location>
        <begin position="191"/>
        <end position="232"/>
    </location>
</feature>
<dbReference type="Pfam" id="PF24919">
    <property type="entry name" value="Mug62"/>
    <property type="match status" value="1"/>
</dbReference>
<evidence type="ECO:0000313" key="3">
    <source>
        <dbReference type="EMBL" id="RCI05704.1"/>
    </source>
</evidence>
<dbReference type="GO" id="GO:0005829">
    <property type="term" value="C:cytosol"/>
    <property type="evidence" value="ECO:0007669"/>
    <property type="project" value="TreeGrafter"/>
</dbReference>
<evidence type="ECO:0000313" key="4">
    <source>
        <dbReference type="Proteomes" id="UP000253551"/>
    </source>
</evidence>
<dbReference type="SUPFAM" id="SSF56801">
    <property type="entry name" value="Acetyl-CoA synthetase-like"/>
    <property type="match status" value="2"/>
</dbReference>
<evidence type="ECO:0000259" key="2">
    <source>
        <dbReference type="PROSITE" id="PS51912"/>
    </source>
</evidence>
<feature type="compositionally biased region" description="Polar residues" evidence="1">
    <location>
        <begin position="72"/>
        <end position="102"/>
    </location>
</feature>
<dbReference type="InterPro" id="IPR000873">
    <property type="entry name" value="AMP-dep_synth/lig_dom"/>
</dbReference>
<dbReference type="STRING" id="4846.A0A367KU61"/>
<dbReference type="EMBL" id="PJQM01000323">
    <property type="protein sequence ID" value="RCI05704.1"/>
    <property type="molecule type" value="Genomic_DNA"/>
</dbReference>
<dbReference type="InterPro" id="IPR056881">
    <property type="entry name" value="Mug62_dom"/>
</dbReference>
<dbReference type="InterPro" id="IPR042099">
    <property type="entry name" value="ANL_N_sf"/>
</dbReference>
<dbReference type="PANTHER" id="PTHR22754">
    <property type="entry name" value="DISCO-INTERACTING PROTEIN 2 DIP2 -RELATED"/>
    <property type="match status" value="1"/>
</dbReference>
<dbReference type="InterPro" id="IPR010506">
    <property type="entry name" value="DMAP1-bd"/>
</dbReference>
<organism evidence="3 4">
    <name type="scientific">Rhizopus stolonifer</name>
    <name type="common">Rhizopus nigricans</name>
    <dbReference type="NCBI Taxonomy" id="4846"/>
    <lineage>
        <taxon>Eukaryota</taxon>
        <taxon>Fungi</taxon>
        <taxon>Fungi incertae sedis</taxon>
        <taxon>Mucoromycota</taxon>
        <taxon>Mucoromycotina</taxon>
        <taxon>Mucoromycetes</taxon>
        <taxon>Mucorales</taxon>
        <taxon>Mucorineae</taxon>
        <taxon>Rhizopodaceae</taxon>
        <taxon>Rhizopus</taxon>
    </lineage>
</organism>
<sequence>MEELPEEIVNELQQLELELEDGDITQKGYDKKKATLLASIPNHPPQEEEEENFGPEPSAADVDDFLDFLPSPTHSPRETQGASLMENNHQQLQSTSATSSPSFRHMSAYRPPYNAMSSPVISNNNRPFMPGYQPPGYQPPGYQPPGYQPPGYQPQGMTPGPMTPGPMTPGPMTPVMTAGRPFAFPNNRMPPQPQPQNLYRPTNTNYPRPVYNRPMYRPSPRPQYHRPPFNNRVETYDNRSLRRVPSLSSMSSFRAPPRSIKSQNKYENATMVKTFQTVEPISPALPAVHLEYSDQKPTPHRPIPFAVKDGEGKDLEAFESLADLFRSRKDLKANALTIIDTKGKEISSISWDKLFLKAEKLSQALQKLPAGDRVGLYYGRMDLECYFVALLGCLLAGLVAVPISTEEHAEIWFILRVAQIKVVLTTDGQQRALGKLLKLKHLDWPKDVDWWPTQSMGSAKTLSPGRSTPLAFIEFSKSKMGELKGVSVSNQTVLKVCHTMAGAVTQTVTTMNDDGSMSVVPHYDSQGADTILSYLEPRLQLGLTFFLLSVYTASHMVLTAPSIIETPAVWIYLCSKYEASISLATYPGMQTITTYYQQHAKEVKQFSKKVTPNLSLLRLLLIDSLVVQPETDRYIRHQLLTPLGQSSDVVTPIASVEEYAGMIIAFRDALGPSESWTCTLDPDALRQGRVVLSDEGLEIGSHGYPLCSVAIVNPESHLLCLPDRVGEVWMDAPVLREGFWGIPALTEAVFRASPVSLTTDLYREQLNPFIRTGQLGCLIDGRLVLLGPYEECIRQQRVDEPLGTEEIHMYRDLINALSKQSECTIFNVYLNRQYLPILALESNGQDFERKIEQSTTTLLAYHGLRVFATLVVQRGQLPRMIKNGHSTIHHLETKRLFLAGQLPMLHLQMDVDRTVFNEAQGLTAGFWQMSAYERALSLQIISPRGRPQHSGIEMIQNTMDERSNYDLSRFTNAVDIVLWRTSLYADETAFAVMTGNTTKPISWKKLNYQISGLAHYLHKKCKASKVLVFLPFGLDLIRTIYACFVLGIVPVVCKDADRVLGTMEAHQMTVVLANSISEEVIKSKAFQTSAAKRVRGFTELNIERASKSNKLLGPESGYSVRSEWTSDKSRPAMILDDVVYGHDTILAQCRTQKLTCQIKYQKPLIVTGMGGLEGLGLLHAAFCGCTTMLIPLVEFRQDPYIYFELIARNKCSTVCANYDLLERAMQRISPSEQKIISLKATQNFMLTVPNRTKPRQYEKMSRFLALSGLERDFINTVYSHPWNPMITTRSYMMMEPISLLADFEWLRQGIVRPLAQEEHGLLLHDSGIVPTNTMIAIVNPETRVVCPAHVVGEIWVSSDSNVKGAEAVVQGGDPRIKYMRTGDLGFLWDVHRQGTTQVEEGQCLYVLGRLEEVVMAKGLMHFALDLEETVEMCSSNIVTDGCYVVQADTEIVVIVAVRSTEAGLSVIPLVVSAILDRHALLVDTVVTVGRDQLPKSNGEKRRKQALSMYTNKKLSAIHVSRVKNQHQPIHLPKTSHIQDDNTSLFSFNPMEDSASV</sequence>
<dbReference type="PROSITE" id="PS51912">
    <property type="entry name" value="DMAP1_BIND"/>
    <property type="match status" value="1"/>
</dbReference>
<feature type="region of interest" description="Disordered" evidence="1">
    <location>
        <begin position="38"/>
        <end position="103"/>
    </location>
</feature>
<gene>
    <name evidence="3" type="ORF">CU098_009361</name>
</gene>
<dbReference type="SMART" id="SM01137">
    <property type="entry name" value="DMAP_binding"/>
    <property type="match status" value="1"/>
</dbReference>
<dbReference type="Proteomes" id="UP000253551">
    <property type="component" value="Unassembled WGS sequence"/>
</dbReference>
<proteinExistence type="predicted"/>
<keyword evidence="4" id="KW-1185">Reference proteome</keyword>
<dbReference type="OrthoDB" id="69964at2759"/>
<dbReference type="Gene3D" id="3.40.50.12780">
    <property type="entry name" value="N-terminal domain of ligase-like"/>
    <property type="match status" value="3"/>
</dbReference>